<evidence type="ECO:0000259" key="1">
    <source>
        <dbReference type="Pfam" id="PF20114"/>
    </source>
</evidence>
<organism evidence="2 3">
    <name type="scientific">Symbiobacterium thermophilum</name>
    <dbReference type="NCBI Taxonomy" id="2734"/>
    <lineage>
        <taxon>Bacteria</taxon>
        <taxon>Bacillati</taxon>
        <taxon>Bacillota</taxon>
        <taxon>Clostridia</taxon>
        <taxon>Eubacteriales</taxon>
        <taxon>Symbiobacteriaceae</taxon>
        <taxon>Symbiobacterium</taxon>
    </lineage>
</organism>
<reference evidence="2" key="1">
    <citation type="submission" date="2017-11" db="EMBL/GenBank/DDBJ databases">
        <title>Three new genomes from thermophilic consortium.</title>
        <authorList>
            <person name="Quaggio R."/>
            <person name="Amgarten D."/>
            <person name="Setubal J.C."/>
        </authorList>
    </citation>
    <scope>NUCLEOTIDE SEQUENCE</scope>
    <source>
        <strain evidence="2">ZCTH01-B2</strain>
    </source>
</reference>
<gene>
    <name evidence="2" type="ORF">CWE10_17520</name>
</gene>
<dbReference type="EMBL" id="PIUK01000291">
    <property type="protein sequence ID" value="MBY6277956.1"/>
    <property type="molecule type" value="Genomic_DNA"/>
</dbReference>
<accession>A0A953LJ56</accession>
<dbReference type="Proteomes" id="UP000732377">
    <property type="component" value="Unassembled WGS sequence"/>
</dbReference>
<comment type="caution">
    <text evidence="2">The sequence shown here is derived from an EMBL/GenBank/DDBJ whole genome shotgun (WGS) entry which is preliminary data.</text>
</comment>
<dbReference type="Pfam" id="PF20114">
    <property type="entry name" value="DUF6504"/>
    <property type="match status" value="1"/>
</dbReference>
<dbReference type="RefSeq" id="WP_273381368.1">
    <property type="nucleotide sequence ID" value="NZ_PIUK01000291.1"/>
</dbReference>
<dbReference type="AlphaFoldDB" id="A0A953LJ56"/>
<sequence>MSRILNRPVDVTTGPDGRPAAFRFAGGRERIREVLDTWMETGRWWEQEPELIAYRVETESGGVFELNFIPREQRWLLYKAYD</sequence>
<name>A0A953LJ56_SYMTR</name>
<feature type="domain" description="DUF6504" evidence="1">
    <location>
        <begin position="11"/>
        <end position="80"/>
    </location>
</feature>
<protein>
    <recommendedName>
        <fullName evidence="1">DUF6504 domain-containing protein</fullName>
    </recommendedName>
</protein>
<proteinExistence type="predicted"/>
<evidence type="ECO:0000313" key="2">
    <source>
        <dbReference type="EMBL" id="MBY6277956.1"/>
    </source>
</evidence>
<dbReference type="InterPro" id="IPR045443">
    <property type="entry name" value="DUF6504"/>
</dbReference>
<evidence type="ECO:0000313" key="3">
    <source>
        <dbReference type="Proteomes" id="UP000732377"/>
    </source>
</evidence>